<feature type="non-terminal residue" evidence="2">
    <location>
        <position position="79"/>
    </location>
</feature>
<organism evidence="2 3">
    <name type="scientific">Stegodyphus mimosarum</name>
    <name type="common">African social velvet spider</name>
    <dbReference type="NCBI Taxonomy" id="407821"/>
    <lineage>
        <taxon>Eukaryota</taxon>
        <taxon>Metazoa</taxon>
        <taxon>Ecdysozoa</taxon>
        <taxon>Arthropoda</taxon>
        <taxon>Chelicerata</taxon>
        <taxon>Arachnida</taxon>
        <taxon>Araneae</taxon>
        <taxon>Araneomorphae</taxon>
        <taxon>Entelegynae</taxon>
        <taxon>Eresoidea</taxon>
        <taxon>Eresidae</taxon>
        <taxon>Stegodyphus</taxon>
    </lineage>
</organism>
<evidence type="ECO:0000256" key="1">
    <source>
        <dbReference type="SAM" id="MobiDB-lite"/>
    </source>
</evidence>
<gene>
    <name evidence="2" type="ORF">X975_03064</name>
</gene>
<accession>A0A087TW07</accession>
<dbReference type="OrthoDB" id="6470323at2759"/>
<evidence type="ECO:0000313" key="3">
    <source>
        <dbReference type="Proteomes" id="UP000054359"/>
    </source>
</evidence>
<sequence>MQVPRAMDEQLRQLLTDFPAFREEKKAGQEFVKGELKTVQEKVEGAVNSHKEEMKANQEEVKASQGKMEGAIKTFKEEK</sequence>
<feature type="compositionally biased region" description="Basic and acidic residues" evidence="1">
    <location>
        <begin position="49"/>
        <end position="62"/>
    </location>
</feature>
<dbReference type="EMBL" id="KK117010">
    <property type="protein sequence ID" value="KFM69296.1"/>
    <property type="molecule type" value="Genomic_DNA"/>
</dbReference>
<evidence type="ECO:0000313" key="2">
    <source>
        <dbReference type="EMBL" id="KFM69296.1"/>
    </source>
</evidence>
<dbReference type="Proteomes" id="UP000054359">
    <property type="component" value="Unassembled WGS sequence"/>
</dbReference>
<protein>
    <submittedName>
        <fullName evidence="2">Uncharacterized protein</fullName>
    </submittedName>
</protein>
<keyword evidence="3" id="KW-1185">Reference proteome</keyword>
<reference evidence="2 3" key="1">
    <citation type="submission" date="2013-11" db="EMBL/GenBank/DDBJ databases">
        <title>Genome sequencing of Stegodyphus mimosarum.</title>
        <authorList>
            <person name="Bechsgaard J."/>
        </authorList>
    </citation>
    <scope>NUCLEOTIDE SEQUENCE [LARGE SCALE GENOMIC DNA]</scope>
</reference>
<name>A0A087TW07_STEMI</name>
<feature type="region of interest" description="Disordered" evidence="1">
    <location>
        <begin position="49"/>
        <end position="79"/>
    </location>
</feature>
<proteinExistence type="predicted"/>
<dbReference type="AlphaFoldDB" id="A0A087TW07"/>